<dbReference type="InterPro" id="IPR050647">
    <property type="entry name" value="Plant_LRR-RLKs"/>
</dbReference>
<dbReference type="GO" id="GO:0038023">
    <property type="term" value="F:signaling receptor activity"/>
    <property type="evidence" value="ECO:0000318"/>
    <property type="project" value="GO_Central"/>
</dbReference>
<dbReference type="InterPro" id="IPR003591">
    <property type="entry name" value="Leu-rich_rpt_typical-subtyp"/>
</dbReference>
<evidence type="ECO:0000256" key="19">
    <source>
        <dbReference type="ARBA" id="ARBA00047899"/>
    </source>
</evidence>
<dbReference type="Proteomes" id="UP000011116">
    <property type="component" value="Chromosome 2H"/>
</dbReference>
<keyword evidence="8" id="KW-0808">Transferase</keyword>
<feature type="transmembrane region" description="Helical" evidence="22">
    <location>
        <begin position="770"/>
        <end position="791"/>
    </location>
</feature>
<evidence type="ECO:0000313" key="24">
    <source>
        <dbReference type="EnsemblPlants" id="HORVU.MOREX.r3.2HG0096650.1"/>
    </source>
</evidence>
<organism evidence="24 25">
    <name type="scientific">Hordeum vulgare subsp. vulgare</name>
    <name type="common">Domesticated barley</name>
    <dbReference type="NCBI Taxonomy" id="112509"/>
    <lineage>
        <taxon>Eukaryota</taxon>
        <taxon>Viridiplantae</taxon>
        <taxon>Streptophyta</taxon>
        <taxon>Embryophyta</taxon>
        <taxon>Tracheophyta</taxon>
        <taxon>Spermatophyta</taxon>
        <taxon>Magnoliopsida</taxon>
        <taxon>Liliopsida</taxon>
        <taxon>Poales</taxon>
        <taxon>Poaceae</taxon>
        <taxon>BOP clade</taxon>
        <taxon>Pooideae</taxon>
        <taxon>Triticodae</taxon>
        <taxon>Triticeae</taxon>
        <taxon>Hordeinae</taxon>
        <taxon>Hordeum</taxon>
    </lineage>
</organism>
<dbReference type="EC" id="2.7.11.1" evidence="3"/>
<evidence type="ECO:0000256" key="11">
    <source>
        <dbReference type="ARBA" id="ARBA00022737"/>
    </source>
</evidence>
<dbReference type="Pfam" id="PF00560">
    <property type="entry name" value="LRR_1"/>
    <property type="match status" value="3"/>
</dbReference>
<evidence type="ECO:0000256" key="5">
    <source>
        <dbReference type="ARBA" id="ARBA00022527"/>
    </source>
</evidence>
<evidence type="ECO:0000256" key="6">
    <source>
        <dbReference type="ARBA" id="ARBA00022553"/>
    </source>
</evidence>
<keyword evidence="11" id="KW-0677">Repeat</keyword>
<evidence type="ECO:0000256" key="12">
    <source>
        <dbReference type="ARBA" id="ARBA00022741"/>
    </source>
</evidence>
<keyword evidence="5" id="KW-0723">Serine/threonine-protein kinase</keyword>
<dbReference type="SMR" id="A0A8I6WW39"/>
<reference evidence="25" key="1">
    <citation type="journal article" date="2012" name="Nature">
        <title>A physical, genetic and functional sequence assembly of the barley genome.</title>
        <authorList>
            <consortium name="The International Barley Genome Sequencing Consortium"/>
            <person name="Mayer K.F."/>
            <person name="Waugh R."/>
            <person name="Brown J.W."/>
            <person name="Schulman A."/>
            <person name="Langridge P."/>
            <person name="Platzer M."/>
            <person name="Fincher G.B."/>
            <person name="Muehlbauer G.J."/>
            <person name="Sato K."/>
            <person name="Close T.J."/>
            <person name="Wise R.P."/>
            <person name="Stein N."/>
        </authorList>
    </citation>
    <scope>NUCLEOTIDE SEQUENCE [LARGE SCALE GENOMIC DNA]</scope>
    <source>
        <strain evidence="25">cv. Morex</strain>
    </source>
</reference>
<keyword evidence="7" id="KW-0433">Leucine-rich repeat</keyword>
<dbReference type="InterPro" id="IPR008266">
    <property type="entry name" value="Tyr_kinase_AS"/>
</dbReference>
<dbReference type="EnsemblPlants" id="HORVU.MOREX.r3.2HG0096650.1">
    <property type="protein sequence ID" value="HORVU.MOREX.r3.2HG0096650.1"/>
    <property type="gene ID" value="HORVU.MOREX.r3.2HG0096650"/>
</dbReference>
<dbReference type="SMART" id="SM00365">
    <property type="entry name" value="LRR_SD22"/>
    <property type="match status" value="5"/>
</dbReference>
<dbReference type="InterPro" id="IPR017441">
    <property type="entry name" value="Protein_kinase_ATP_BS"/>
</dbReference>
<keyword evidence="13" id="KW-0418">Kinase</keyword>
<dbReference type="GO" id="GO:0005886">
    <property type="term" value="C:plasma membrane"/>
    <property type="evidence" value="ECO:0000318"/>
    <property type="project" value="GO_Central"/>
</dbReference>
<evidence type="ECO:0000256" key="14">
    <source>
        <dbReference type="ARBA" id="ARBA00022840"/>
    </source>
</evidence>
<evidence type="ECO:0000256" key="18">
    <source>
        <dbReference type="ARBA" id="ARBA00023180"/>
    </source>
</evidence>
<evidence type="ECO:0000256" key="4">
    <source>
        <dbReference type="ARBA" id="ARBA00022475"/>
    </source>
</evidence>
<evidence type="ECO:0000256" key="2">
    <source>
        <dbReference type="ARBA" id="ARBA00004479"/>
    </source>
</evidence>
<evidence type="ECO:0000256" key="15">
    <source>
        <dbReference type="ARBA" id="ARBA00022989"/>
    </source>
</evidence>
<keyword evidence="10" id="KW-0732">Signal</keyword>
<dbReference type="PROSITE" id="PS51450">
    <property type="entry name" value="LRR"/>
    <property type="match status" value="1"/>
</dbReference>
<feature type="domain" description="Protein kinase" evidence="23">
    <location>
        <begin position="833"/>
        <end position="1117"/>
    </location>
</feature>
<dbReference type="GO" id="GO:0009755">
    <property type="term" value="P:hormone-mediated signaling pathway"/>
    <property type="evidence" value="ECO:0000318"/>
    <property type="project" value="GO_Central"/>
</dbReference>
<reference evidence="24" key="3">
    <citation type="submission" date="2022-01" db="UniProtKB">
        <authorList>
            <consortium name="EnsemblPlants"/>
        </authorList>
    </citation>
    <scope>IDENTIFICATION</scope>
    <source>
        <strain evidence="24">subsp. vulgare</strain>
    </source>
</reference>
<dbReference type="Pfam" id="PF00069">
    <property type="entry name" value="Pkinase"/>
    <property type="match status" value="1"/>
</dbReference>
<dbReference type="AlphaFoldDB" id="A0A8I6WW39"/>
<dbReference type="Pfam" id="PF13855">
    <property type="entry name" value="LRR_8"/>
    <property type="match status" value="1"/>
</dbReference>
<keyword evidence="4" id="KW-1003">Cell membrane</keyword>
<dbReference type="FunFam" id="3.30.200.20:FF:000309">
    <property type="entry name" value="Leucine-rich repeat receptor protein kinase MSP1"/>
    <property type="match status" value="1"/>
</dbReference>
<evidence type="ECO:0000256" key="16">
    <source>
        <dbReference type="ARBA" id="ARBA00023136"/>
    </source>
</evidence>
<evidence type="ECO:0000256" key="1">
    <source>
        <dbReference type="ARBA" id="ARBA00004162"/>
    </source>
</evidence>
<dbReference type="FunFam" id="1.10.510.10:FF:000479">
    <property type="entry name" value="Leucine-rich repeat receptor-like protein kinase"/>
    <property type="match status" value="1"/>
</dbReference>
<dbReference type="Pfam" id="PF23598">
    <property type="entry name" value="LRR_14"/>
    <property type="match status" value="2"/>
</dbReference>
<keyword evidence="14 21" id="KW-0067">ATP-binding</keyword>
<reference evidence="24" key="2">
    <citation type="submission" date="2020-10" db="EMBL/GenBank/DDBJ databases">
        <authorList>
            <person name="Scholz U."/>
            <person name="Mascher M."/>
            <person name="Fiebig A."/>
        </authorList>
    </citation>
    <scope>NUCLEOTIDE SEQUENCE [LARGE SCALE GENOMIC DNA]</scope>
    <source>
        <strain evidence="24">cv. Morex</strain>
    </source>
</reference>
<dbReference type="PANTHER" id="PTHR48056:SF42">
    <property type="entry name" value="MDIS1-INTERACTING RECEPTOR LIKE KINASE 2-LIKE"/>
    <property type="match status" value="1"/>
</dbReference>
<dbReference type="InterPro" id="IPR013210">
    <property type="entry name" value="LRR_N_plant-typ"/>
</dbReference>
<dbReference type="InterPro" id="IPR055414">
    <property type="entry name" value="LRR_R13L4/SHOC2-like"/>
</dbReference>
<keyword evidence="6" id="KW-0597">Phosphoprotein</keyword>
<evidence type="ECO:0000256" key="21">
    <source>
        <dbReference type="PROSITE-ProRule" id="PRU10141"/>
    </source>
</evidence>
<dbReference type="FunFam" id="3.80.10.10:FF:000177">
    <property type="entry name" value="Leucine-rich repeat receptor-like serine/threonine-protein kinase At1g17230"/>
    <property type="match status" value="1"/>
</dbReference>
<evidence type="ECO:0000256" key="7">
    <source>
        <dbReference type="ARBA" id="ARBA00022614"/>
    </source>
</evidence>
<dbReference type="Gramene" id="HORVU.MOREX.r2.2HG0079520.1">
    <property type="protein sequence ID" value="HORVU.MOREX.r2.2HG0079520.1"/>
    <property type="gene ID" value="HORVU.MOREX.r2.2HG0079520"/>
</dbReference>
<dbReference type="PROSITE" id="PS00109">
    <property type="entry name" value="PROTEIN_KINASE_TYR"/>
    <property type="match status" value="1"/>
</dbReference>
<comment type="subcellular location">
    <subcellularLocation>
        <location evidence="1">Cell membrane</location>
        <topology evidence="1">Single-pass membrane protein</topology>
    </subcellularLocation>
    <subcellularLocation>
        <location evidence="2">Membrane</location>
        <topology evidence="2">Single-pass type I membrane protein</topology>
    </subcellularLocation>
</comment>
<keyword evidence="17" id="KW-0675">Receptor</keyword>
<dbReference type="InterPro" id="IPR025875">
    <property type="entry name" value="Leu-rich_rpt_4"/>
</dbReference>
<dbReference type="InterPro" id="IPR000719">
    <property type="entry name" value="Prot_kinase_dom"/>
</dbReference>
<dbReference type="SUPFAM" id="SSF52047">
    <property type="entry name" value="RNI-like"/>
    <property type="match status" value="2"/>
</dbReference>
<dbReference type="SUPFAM" id="SSF56112">
    <property type="entry name" value="Protein kinase-like (PK-like)"/>
    <property type="match status" value="1"/>
</dbReference>
<dbReference type="Pfam" id="PF12799">
    <property type="entry name" value="LRR_4"/>
    <property type="match status" value="1"/>
</dbReference>
<evidence type="ECO:0000256" key="3">
    <source>
        <dbReference type="ARBA" id="ARBA00012513"/>
    </source>
</evidence>
<evidence type="ECO:0000256" key="22">
    <source>
        <dbReference type="SAM" id="Phobius"/>
    </source>
</evidence>
<protein>
    <recommendedName>
        <fullName evidence="3">non-specific serine/threonine protein kinase</fullName>
        <ecNumber evidence="3">2.7.11.1</ecNumber>
    </recommendedName>
</protein>
<comment type="catalytic activity">
    <reaction evidence="19">
        <text>L-threonyl-[protein] + ATP = O-phospho-L-threonyl-[protein] + ADP + H(+)</text>
        <dbReference type="Rhea" id="RHEA:46608"/>
        <dbReference type="Rhea" id="RHEA-COMP:11060"/>
        <dbReference type="Rhea" id="RHEA-COMP:11605"/>
        <dbReference type="ChEBI" id="CHEBI:15378"/>
        <dbReference type="ChEBI" id="CHEBI:30013"/>
        <dbReference type="ChEBI" id="CHEBI:30616"/>
        <dbReference type="ChEBI" id="CHEBI:61977"/>
        <dbReference type="ChEBI" id="CHEBI:456216"/>
        <dbReference type="EC" id="2.7.11.1"/>
    </reaction>
</comment>
<keyword evidence="25" id="KW-1185">Reference proteome</keyword>
<dbReference type="FunFam" id="3.80.10.10:FF:000383">
    <property type="entry name" value="Leucine-rich repeat receptor protein kinase EMS1"/>
    <property type="match status" value="1"/>
</dbReference>
<dbReference type="PANTHER" id="PTHR48056">
    <property type="entry name" value="LRR RECEPTOR-LIKE SERINE/THREONINE-PROTEIN KINASE-RELATED"/>
    <property type="match status" value="1"/>
</dbReference>
<dbReference type="GO" id="GO:0005524">
    <property type="term" value="F:ATP binding"/>
    <property type="evidence" value="ECO:0007669"/>
    <property type="project" value="UniProtKB-UniRule"/>
</dbReference>
<sequence length="1121" mass="123936">MCGFTITGVHLRASSYVPQLATPAMRLTMEASSLLMLVSLTLLIDSIHQAKAVPFLQEQAGALLAWKATLQSHPAQLQSWTRGNNTSTWPCSWYGIKCSTHQTSHQEVITEISLRGLRLRGELDALNFTALATLTSIQLSHNRLTGRIPPSIASLGDLRFLILRRNQIRGPLSPALASLKNLRCLMFQENELSGEIPRQIGELENLVTLNLTANHLSGPIPSELGYLKKLVRLDFLNNNLIGPIPRNLGNLTKLTILYLSGNYLSGYVPRELGYLVNLRELFLEVNELMGPIPDTFGSLISLTRLHLWYNQLSGRIPQELGYLVNLEELVLSYNNFIGSIPSTFGRLINLSSLSMLNNTLSGCIPRELGYLVNLEQLDLGNNKLMCSIPNTFQNLINLTGLYVGGNQLIGPIPNIFGTLTKLTTLYLNDNQFSGHVPREIGNLNNLENLQLDGNNLSGPLPPGLCSGGRLKNFTAYDNNLSGPLPSSLVQCRSLVRVRLERNQIKGDISELGIHPNLLYMDLSSNKLFGKLSSHWRASGNLTKLCLSSNNLTGEIPTSMGQLPRLGVLDLSLNNLEGDIPSEMGNLNFLFQLNLASNLLHGSIPQEIWALSSLELLDLSSNNLSGMVHESIGNCLKLHSLNLSRNNLKGSIPTTLGLLQNLQYMLDLSDNSFVGAIPSQLSGLVMLDTLNISHNELNGSIPQSFQSMESLISIDVSYNELEGPVPGSRIFQEAQIQWFIHNKMLCGVVKGLPPCSSGATRSKEKRKTYNALVLGIVPSLISLVIVVVILIVRHEMKKSVAINTTNVTQENLFSIWSFDGADVFKQIVEATNDFSNIHCIGTGGYGSVYKARLATSEIFAVKKIHMIKDECRVNEAVFNREIKALVQIRHRNIIKLFGYCSCSQGRFLIYEYMERGDLAGILTNNGRAVELNWRTRTHIVLDVFRALAYMHHDCSSPIVHRDITSKNILLDPEFRACISDFGMAKILNTGGQNLTRLAGTKGYIAPELAYTDNVTEKCDVYSLGVLVLEIFMGSHPGDFISSLSLGTKNNDVSMKDLLDSRLVLPDTETTRKIYCMLTVAVQCLEPNPSRRPTARRANDEICAIKSCEGHVDYLHDLLKIPT</sequence>
<dbReference type="Pfam" id="PF08263">
    <property type="entry name" value="LRRNT_2"/>
    <property type="match status" value="1"/>
</dbReference>
<dbReference type="SMART" id="SM00369">
    <property type="entry name" value="LRR_TYP"/>
    <property type="match status" value="12"/>
</dbReference>
<dbReference type="FunFam" id="3.80.10.10:FF:000041">
    <property type="entry name" value="LRR receptor-like serine/threonine-protein kinase ERECTA"/>
    <property type="match status" value="1"/>
</dbReference>
<dbReference type="InterPro" id="IPR032675">
    <property type="entry name" value="LRR_dom_sf"/>
</dbReference>
<evidence type="ECO:0000256" key="13">
    <source>
        <dbReference type="ARBA" id="ARBA00022777"/>
    </source>
</evidence>
<dbReference type="PRINTS" id="PR00019">
    <property type="entry name" value="LEURICHRPT"/>
</dbReference>
<dbReference type="Gene3D" id="1.10.510.10">
    <property type="entry name" value="Transferase(Phosphotransferase) domain 1"/>
    <property type="match status" value="1"/>
</dbReference>
<evidence type="ECO:0000256" key="17">
    <source>
        <dbReference type="ARBA" id="ARBA00023170"/>
    </source>
</evidence>
<feature type="binding site" evidence="21">
    <location>
        <position position="862"/>
    </location>
    <ligand>
        <name>ATP</name>
        <dbReference type="ChEBI" id="CHEBI:30616"/>
    </ligand>
</feature>
<name>A0A8I6WW39_HORVV</name>
<keyword evidence="16 22" id="KW-0472">Membrane</keyword>
<dbReference type="Gramene" id="HORVU.MOREX.r3.2HG0096650.1">
    <property type="protein sequence ID" value="HORVU.MOREX.r3.2HG0096650.1"/>
    <property type="gene ID" value="HORVU.MOREX.r3.2HG0096650"/>
</dbReference>
<keyword evidence="12 21" id="KW-0547">Nucleotide-binding</keyword>
<evidence type="ECO:0000256" key="20">
    <source>
        <dbReference type="ARBA" id="ARBA00048679"/>
    </source>
</evidence>
<comment type="catalytic activity">
    <reaction evidence="20">
        <text>L-seryl-[protein] + ATP = O-phospho-L-seryl-[protein] + ADP + H(+)</text>
        <dbReference type="Rhea" id="RHEA:17989"/>
        <dbReference type="Rhea" id="RHEA-COMP:9863"/>
        <dbReference type="Rhea" id="RHEA-COMP:11604"/>
        <dbReference type="ChEBI" id="CHEBI:15378"/>
        <dbReference type="ChEBI" id="CHEBI:29999"/>
        <dbReference type="ChEBI" id="CHEBI:30616"/>
        <dbReference type="ChEBI" id="CHEBI:83421"/>
        <dbReference type="ChEBI" id="CHEBI:456216"/>
        <dbReference type="EC" id="2.7.11.1"/>
    </reaction>
</comment>
<dbReference type="PROSITE" id="PS50011">
    <property type="entry name" value="PROTEIN_KINASE_DOM"/>
    <property type="match status" value="1"/>
</dbReference>
<keyword evidence="9 22" id="KW-0812">Transmembrane</keyword>
<dbReference type="InterPro" id="IPR011009">
    <property type="entry name" value="Kinase-like_dom_sf"/>
</dbReference>
<dbReference type="InterPro" id="IPR001611">
    <property type="entry name" value="Leu-rich_rpt"/>
</dbReference>
<dbReference type="Gene3D" id="3.30.200.20">
    <property type="entry name" value="Phosphorylase Kinase, domain 1"/>
    <property type="match status" value="1"/>
</dbReference>
<dbReference type="PROSITE" id="PS00107">
    <property type="entry name" value="PROTEIN_KINASE_ATP"/>
    <property type="match status" value="1"/>
</dbReference>
<dbReference type="GO" id="GO:0004674">
    <property type="term" value="F:protein serine/threonine kinase activity"/>
    <property type="evidence" value="ECO:0007669"/>
    <property type="project" value="UniProtKB-KW"/>
</dbReference>
<evidence type="ECO:0000256" key="10">
    <source>
        <dbReference type="ARBA" id="ARBA00022729"/>
    </source>
</evidence>
<accession>A0A8I6WW39</accession>
<dbReference type="FunFam" id="3.80.10.10:FF:000400">
    <property type="entry name" value="Nuclear pore complex protein NUP107"/>
    <property type="match status" value="1"/>
</dbReference>
<evidence type="ECO:0000256" key="9">
    <source>
        <dbReference type="ARBA" id="ARBA00022692"/>
    </source>
</evidence>
<dbReference type="Gene3D" id="3.80.10.10">
    <property type="entry name" value="Ribonuclease Inhibitor"/>
    <property type="match status" value="6"/>
</dbReference>
<evidence type="ECO:0000256" key="8">
    <source>
        <dbReference type="ARBA" id="ARBA00022679"/>
    </source>
</evidence>
<proteinExistence type="predicted"/>
<evidence type="ECO:0000259" key="23">
    <source>
        <dbReference type="PROSITE" id="PS50011"/>
    </source>
</evidence>
<evidence type="ECO:0000313" key="25">
    <source>
        <dbReference type="Proteomes" id="UP000011116"/>
    </source>
</evidence>
<keyword evidence="15 22" id="KW-1133">Transmembrane helix</keyword>
<keyword evidence="18" id="KW-0325">Glycoprotein</keyword>